<evidence type="ECO:0000313" key="5">
    <source>
        <dbReference type="Proteomes" id="UP001215598"/>
    </source>
</evidence>
<feature type="region of interest" description="Disordered" evidence="2">
    <location>
        <begin position="365"/>
        <end position="396"/>
    </location>
</feature>
<dbReference type="PANTHER" id="PTHR33977">
    <property type="entry name" value="ZINC ION BINDING PROTEIN"/>
    <property type="match status" value="1"/>
</dbReference>
<keyword evidence="1" id="KW-0862">Zinc</keyword>
<accession>A0AAD7JL19</accession>
<keyword evidence="1" id="KW-0863">Zinc-finger</keyword>
<feature type="domain" description="SWIM-type" evidence="3">
    <location>
        <begin position="232"/>
        <end position="263"/>
    </location>
</feature>
<gene>
    <name evidence="4" type="ORF">B0H16DRAFT_1413612</name>
</gene>
<name>A0AAD7JL19_9AGAR</name>
<dbReference type="AlphaFoldDB" id="A0AAD7JL19"/>
<protein>
    <recommendedName>
        <fullName evidence="3">SWIM-type domain-containing protein</fullName>
    </recommendedName>
</protein>
<keyword evidence="1" id="KW-0479">Metal-binding</keyword>
<sequence>MLASNGCQATITYFLKAHKAKSPLTIPRRIILDFDWAEINSCGDTYLAYIFLCWWHCLHAWQQHLCITTHPELWELLKKWIRITDATEFNTAWLKIQFMAPKTFKDYLIRYWMPDRVLRMWSAVYRMPRSIFEACDTNMLIEAWHHVLKGKFLHGKRNRRLDHLIKTLVDNVLPYYAMKQRRQDFGFEGPDIEAKKRMDIIERSKIYVKSDIVQITEDQFIVPSKTDPSKAYEVDLDAYTCTCDDYPSISYCKHLCGVQTLFNGPGTHSDTSPAHTLDVPSLSSLHTNAPPETAEKPVKKGHVVALAEKLELLAARLRHPRAKAQFPDLLPLEQTLDTILSATDGSSVMPASQRIPPNQSTAWAKTKESMMPGVKTKHKKVGDPAYGGGASSGSKAPKSEKYLKYVLYLFQLHTRYSPLFKEANDDNNKNNNAGVAYSNGPFNSCVTPSFAIFYARTISITILPATVLYPNTTQCLLLHALPAHWTWRYIAHV</sequence>
<dbReference type="PROSITE" id="PS50966">
    <property type="entry name" value="ZF_SWIM"/>
    <property type="match status" value="1"/>
</dbReference>
<evidence type="ECO:0000256" key="1">
    <source>
        <dbReference type="PROSITE-ProRule" id="PRU00325"/>
    </source>
</evidence>
<dbReference type="Proteomes" id="UP001215598">
    <property type="component" value="Unassembled WGS sequence"/>
</dbReference>
<keyword evidence="5" id="KW-1185">Reference proteome</keyword>
<comment type="caution">
    <text evidence="4">The sequence shown here is derived from an EMBL/GenBank/DDBJ whole genome shotgun (WGS) entry which is preliminary data.</text>
</comment>
<dbReference type="EMBL" id="JARKIB010000027">
    <property type="protein sequence ID" value="KAJ7764770.1"/>
    <property type="molecule type" value="Genomic_DNA"/>
</dbReference>
<dbReference type="PANTHER" id="PTHR33977:SF1">
    <property type="entry name" value="ZINC ION BINDING PROTEIN"/>
    <property type="match status" value="1"/>
</dbReference>
<dbReference type="GO" id="GO:0008270">
    <property type="term" value="F:zinc ion binding"/>
    <property type="evidence" value="ECO:0007669"/>
    <property type="project" value="UniProtKB-KW"/>
</dbReference>
<organism evidence="4 5">
    <name type="scientific">Mycena metata</name>
    <dbReference type="NCBI Taxonomy" id="1033252"/>
    <lineage>
        <taxon>Eukaryota</taxon>
        <taxon>Fungi</taxon>
        <taxon>Dikarya</taxon>
        <taxon>Basidiomycota</taxon>
        <taxon>Agaricomycotina</taxon>
        <taxon>Agaricomycetes</taxon>
        <taxon>Agaricomycetidae</taxon>
        <taxon>Agaricales</taxon>
        <taxon>Marasmiineae</taxon>
        <taxon>Mycenaceae</taxon>
        <taxon>Mycena</taxon>
    </lineage>
</organism>
<evidence type="ECO:0000259" key="3">
    <source>
        <dbReference type="PROSITE" id="PS50966"/>
    </source>
</evidence>
<evidence type="ECO:0000256" key="2">
    <source>
        <dbReference type="SAM" id="MobiDB-lite"/>
    </source>
</evidence>
<dbReference type="InterPro" id="IPR007527">
    <property type="entry name" value="Znf_SWIM"/>
</dbReference>
<proteinExistence type="predicted"/>
<evidence type="ECO:0000313" key="4">
    <source>
        <dbReference type="EMBL" id="KAJ7764770.1"/>
    </source>
</evidence>
<reference evidence="4" key="1">
    <citation type="submission" date="2023-03" db="EMBL/GenBank/DDBJ databases">
        <title>Massive genome expansion in bonnet fungi (Mycena s.s.) driven by repeated elements and novel gene families across ecological guilds.</title>
        <authorList>
            <consortium name="Lawrence Berkeley National Laboratory"/>
            <person name="Harder C.B."/>
            <person name="Miyauchi S."/>
            <person name="Viragh M."/>
            <person name="Kuo A."/>
            <person name="Thoen E."/>
            <person name="Andreopoulos B."/>
            <person name="Lu D."/>
            <person name="Skrede I."/>
            <person name="Drula E."/>
            <person name="Henrissat B."/>
            <person name="Morin E."/>
            <person name="Kohler A."/>
            <person name="Barry K."/>
            <person name="LaButti K."/>
            <person name="Morin E."/>
            <person name="Salamov A."/>
            <person name="Lipzen A."/>
            <person name="Mereny Z."/>
            <person name="Hegedus B."/>
            <person name="Baldrian P."/>
            <person name="Stursova M."/>
            <person name="Weitz H."/>
            <person name="Taylor A."/>
            <person name="Grigoriev I.V."/>
            <person name="Nagy L.G."/>
            <person name="Martin F."/>
            <person name="Kauserud H."/>
        </authorList>
    </citation>
    <scope>NUCLEOTIDE SEQUENCE</scope>
    <source>
        <strain evidence="4">CBHHK182m</strain>
    </source>
</reference>